<dbReference type="Proteomes" id="UP000256977">
    <property type="component" value="Unassembled WGS sequence"/>
</dbReference>
<comment type="caution">
    <text evidence="2">The sequence shown here is derived from an EMBL/GenBank/DDBJ whole genome shotgun (WGS) entry which is preliminary data.</text>
</comment>
<dbReference type="EMBL" id="QRDZ01000035">
    <property type="protein sequence ID" value="RED57938.1"/>
    <property type="molecule type" value="Genomic_DNA"/>
</dbReference>
<gene>
    <name evidence="2" type="ORF">DFP98_13534</name>
</gene>
<sequence>MKEHPVTEFEFLGYTFQSLFIKDRLGRLQFNFLPSVSEKSAKAFRNKIKAMRIHSYTGRKIEMIAEMLSSMVRGWLNYFIKFNPSAVRYTIDCLNRRLVKWAMCKYKRFRGHRSRAEKWLKELAKREPNMFPHWALGMTP</sequence>
<accession>A0A3D9I833</accession>
<reference evidence="2 3" key="1">
    <citation type="submission" date="2018-07" db="EMBL/GenBank/DDBJ databases">
        <title>Genomic Encyclopedia of Type Strains, Phase III (KMG-III): the genomes of soil and plant-associated and newly described type strains.</title>
        <authorList>
            <person name="Whitman W."/>
        </authorList>
    </citation>
    <scope>NUCLEOTIDE SEQUENCE [LARGE SCALE GENOMIC DNA]</scope>
    <source>
        <strain evidence="2 3">CECT 7287</strain>
    </source>
</reference>
<keyword evidence="3" id="KW-1185">Reference proteome</keyword>
<evidence type="ECO:0000313" key="3">
    <source>
        <dbReference type="Proteomes" id="UP000256977"/>
    </source>
</evidence>
<dbReference type="InterPro" id="IPR013597">
    <property type="entry name" value="Mat_intron_G2"/>
</dbReference>
<feature type="domain" description="Group II intron maturase-specific" evidence="1">
    <location>
        <begin position="42"/>
        <end position="115"/>
    </location>
</feature>
<evidence type="ECO:0000313" key="2">
    <source>
        <dbReference type="EMBL" id="RED57938.1"/>
    </source>
</evidence>
<organism evidence="2 3">
    <name type="scientific">Cohnella phaseoli</name>
    <dbReference type="NCBI Taxonomy" id="456490"/>
    <lineage>
        <taxon>Bacteria</taxon>
        <taxon>Bacillati</taxon>
        <taxon>Bacillota</taxon>
        <taxon>Bacilli</taxon>
        <taxon>Bacillales</taxon>
        <taxon>Paenibacillaceae</taxon>
        <taxon>Cohnella</taxon>
    </lineage>
</organism>
<proteinExistence type="predicted"/>
<evidence type="ECO:0000259" key="1">
    <source>
        <dbReference type="Pfam" id="PF08388"/>
    </source>
</evidence>
<dbReference type="AlphaFoldDB" id="A0A3D9I833"/>
<protein>
    <submittedName>
        <fullName evidence="2">Group II intron maturase</fullName>
    </submittedName>
</protein>
<dbReference type="Pfam" id="PF08388">
    <property type="entry name" value="GIIM"/>
    <property type="match status" value="1"/>
</dbReference>
<name>A0A3D9I833_9BACL</name>